<sequence>MLFPFRILGIFWKCARIGERKSPGGFLLCLDGFQYPVCTVAHQTRRGEEEQERRRSIKWTVRSTQRTAEPG</sequence>
<feature type="compositionally biased region" description="Polar residues" evidence="1">
    <location>
        <begin position="61"/>
        <end position="71"/>
    </location>
</feature>
<evidence type="ECO:0000313" key="3">
    <source>
        <dbReference type="Proteomes" id="UP000193380"/>
    </source>
</evidence>
<evidence type="ECO:0000256" key="1">
    <source>
        <dbReference type="SAM" id="MobiDB-lite"/>
    </source>
</evidence>
<feature type="region of interest" description="Disordered" evidence="1">
    <location>
        <begin position="49"/>
        <end position="71"/>
    </location>
</feature>
<organism evidence="2 3">
    <name type="scientific">Oncorhynchus mykiss</name>
    <name type="common">Rainbow trout</name>
    <name type="synonym">Salmo gairdneri</name>
    <dbReference type="NCBI Taxonomy" id="8022"/>
    <lineage>
        <taxon>Eukaryota</taxon>
        <taxon>Metazoa</taxon>
        <taxon>Chordata</taxon>
        <taxon>Craniata</taxon>
        <taxon>Vertebrata</taxon>
        <taxon>Euteleostomi</taxon>
        <taxon>Actinopterygii</taxon>
        <taxon>Neopterygii</taxon>
        <taxon>Teleostei</taxon>
        <taxon>Protacanthopterygii</taxon>
        <taxon>Salmoniformes</taxon>
        <taxon>Salmonidae</taxon>
        <taxon>Salmoninae</taxon>
        <taxon>Oncorhynchus</taxon>
    </lineage>
</organism>
<dbReference type="Proteomes" id="UP000193380">
    <property type="component" value="Unassembled WGS sequence"/>
</dbReference>
<dbReference type="EMBL" id="FR944592">
    <property type="protein sequence ID" value="CDQ99236.1"/>
    <property type="molecule type" value="Genomic_DNA"/>
</dbReference>
<reference evidence="2" key="2">
    <citation type="submission" date="2014-03" db="EMBL/GenBank/DDBJ databases">
        <authorList>
            <person name="Genoscope - CEA"/>
        </authorList>
    </citation>
    <scope>NUCLEOTIDE SEQUENCE</scope>
</reference>
<dbReference type="AlphaFoldDB" id="A0A060Z5I5"/>
<gene>
    <name evidence="2" type="ORF">GSONMT00027795001</name>
</gene>
<protein>
    <submittedName>
        <fullName evidence="2">Uncharacterized protein</fullName>
    </submittedName>
</protein>
<proteinExistence type="predicted"/>
<reference evidence="2" key="1">
    <citation type="journal article" date="2014" name="Nat. Commun.">
        <title>The rainbow trout genome provides novel insights into evolution after whole-genome duplication in vertebrates.</title>
        <authorList>
            <person name="Berthelot C."/>
            <person name="Brunet F."/>
            <person name="Chalopin D."/>
            <person name="Juanchich A."/>
            <person name="Bernard M."/>
            <person name="Noel B."/>
            <person name="Bento P."/>
            <person name="Da Silva C."/>
            <person name="Labadie K."/>
            <person name="Alberti A."/>
            <person name="Aury J.M."/>
            <person name="Louis A."/>
            <person name="Dehais P."/>
            <person name="Bardou P."/>
            <person name="Montfort J."/>
            <person name="Klopp C."/>
            <person name="Cabau C."/>
            <person name="Gaspin C."/>
            <person name="Thorgaard G.H."/>
            <person name="Boussaha M."/>
            <person name="Quillet E."/>
            <person name="Guyomard R."/>
            <person name="Galiana D."/>
            <person name="Bobe J."/>
            <person name="Volff J.N."/>
            <person name="Genet C."/>
            <person name="Wincker P."/>
            <person name="Jaillon O."/>
            <person name="Roest Crollius H."/>
            <person name="Guiguen Y."/>
        </authorList>
    </citation>
    <scope>NUCLEOTIDE SEQUENCE [LARGE SCALE GENOMIC DNA]</scope>
</reference>
<dbReference type="PaxDb" id="8022-A0A060Z5I5"/>
<name>A0A060Z5I5_ONCMY</name>
<accession>A0A060Z5I5</accession>
<evidence type="ECO:0000313" key="2">
    <source>
        <dbReference type="EMBL" id="CDQ99236.1"/>
    </source>
</evidence>